<dbReference type="Proteomes" id="UP000249081">
    <property type="component" value="Unassembled WGS sequence"/>
</dbReference>
<dbReference type="GO" id="GO:0051537">
    <property type="term" value="F:2 iron, 2 sulfur cluster binding"/>
    <property type="evidence" value="ECO:0007669"/>
    <property type="project" value="TreeGrafter"/>
</dbReference>
<dbReference type="InterPro" id="IPR016092">
    <property type="entry name" value="ATAP"/>
</dbReference>
<dbReference type="GO" id="GO:0005506">
    <property type="term" value="F:iron ion binding"/>
    <property type="evidence" value="ECO:0007669"/>
    <property type="project" value="TreeGrafter"/>
</dbReference>
<dbReference type="InterPro" id="IPR000361">
    <property type="entry name" value="ATAP_core_dom"/>
</dbReference>
<organism evidence="2 3">
    <name type="scientific">Shackletoniella antarctica</name>
    <dbReference type="NCBI Taxonomy" id="268115"/>
    <lineage>
        <taxon>Bacteria</taxon>
        <taxon>Bacillati</taxon>
        <taxon>Cyanobacteriota</taxon>
        <taxon>Cyanophyceae</taxon>
        <taxon>Oculatellales</taxon>
        <taxon>Oculatellaceae</taxon>
        <taxon>Shackletoniella</taxon>
    </lineage>
</organism>
<accession>A0A2W4Y7T7</accession>
<protein>
    <submittedName>
        <fullName evidence="2">Iron-sulfur cluster assembly accessory protein</fullName>
    </submittedName>
</protein>
<evidence type="ECO:0000259" key="1">
    <source>
        <dbReference type="Pfam" id="PF01521"/>
    </source>
</evidence>
<dbReference type="AlphaFoldDB" id="A0A2W4Y7T7"/>
<dbReference type="GO" id="GO:0051539">
    <property type="term" value="F:4 iron, 4 sulfur cluster binding"/>
    <property type="evidence" value="ECO:0007669"/>
    <property type="project" value="TreeGrafter"/>
</dbReference>
<dbReference type="EMBL" id="QBMN01000034">
    <property type="protein sequence ID" value="PZO43015.1"/>
    <property type="molecule type" value="Genomic_DNA"/>
</dbReference>
<dbReference type="PANTHER" id="PTHR43011:SF1">
    <property type="entry name" value="IRON-SULFUR CLUSTER ASSEMBLY 2 HOMOLOG, MITOCHONDRIAL"/>
    <property type="match status" value="1"/>
</dbReference>
<reference evidence="3" key="1">
    <citation type="submission" date="2018-04" db="EMBL/GenBank/DDBJ databases">
        <authorList>
            <person name="Cornet L."/>
        </authorList>
    </citation>
    <scope>NUCLEOTIDE SEQUENCE [LARGE SCALE GENOMIC DNA]</scope>
</reference>
<gene>
    <name evidence="2" type="ORF">DCF17_06775</name>
</gene>
<proteinExistence type="predicted"/>
<sequence length="133" mass="14090">MVEIRPAAAQELTRLLHRHSTQAANQATGGTPIVQLALEPGGCADWTYRLTVAADLDQPTTAVAHNGIDLVIPTAQLDLLKDLVIDYSEDLMGGGFRFINPLAQRTCGCGNAFALSADRPVAQDCTAAHLPTP</sequence>
<reference evidence="2 3" key="2">
    <citation type="submission" date="2018-06" db="EMBL/GenBank/DDBJ databases">
        <title>Metagenomic assembly of (sub)arctic Cyanobacteria and their associated microbiome from non-axenic cultures.</title>
        <authorList>
            <person name="Baurain D."/>
        </authorList>
    </citation>
    <scope>NUCLEOTIDE SEQUENCE [LARGE SCALE GENOMIC DNA]</scope>
    <source>
        <strain evidence="2">ULC041bin1</strain>
    </source>
</reference>
<name>A0A2W4Y7T7_9CYAN</name>
<evidence type="ECO:0000313" key="3">
    <source>
        <dbReference type="Proteomes" id="UP000249081"/>
    </source>
</evidence>
<comment type="caution">
    <text evidence="2">The sequence shown here is derived from an EMBL/GenBank/DDBJ whole genome shotgun (WGS) entry which is preliminary data.</text>
</comment>
<dbReference type="GO" id="GO:0016226">
    <property type="term" value="P:iron-sulfur cluster assembly"/>
    <property type="evidence" value="ECO:0007669"/>
    <property type="project" value="InterPro"/>
</dbReference>
<dbReference type="PANTHER" id="PTHR43011">
    <property type="entry name" value="IRON-SULFUR CLUSTER ASSEMBLY 2 HOMOLOG, MITOCHONDRIAL"/>
    <property type="match status" value="1"/>
</dbReference>
<dbReference type="Pfam" id="PF01521">
    <property type="entry name" value="Fe-S_biosyn"/>
    <property type="match status" value="1"/>
</dbReference>
<dbReference type="SUPFAM" id="SSF89360">
    <property type="entry name" value="HesB-like domain"/>
    <property type="match status" value="1"/>
</dbReference>
<feature type="domain" description="Core" evidence="1">
    <location>
        <begin position="2"/>
        <end position="111"/>
    </location>
</feature>
<dbReference type="InterPro" id="IPR035903">
    <property type="entry name" value="HesB-like_dom_sf"/>
</dbReference>
<dbReference type="Gene3D" id="2.60.300.12">
    <property type="entry name" value="HesB-like domain"/>
    <property type="match status" value="1"/>
</dbReference>
<evidence type="ECO:0000313" key="2">
    <source>
        <dbReference type="EMBL" id="PZO43015.1"/>
    </source>
</evidence>
<dbReference type="NCBIfam" id="TIGR00049">
    <property type="entry name" value="iron-sulfur cluster assembly accessory protein"/>
    <property type="match status" value="1"/>
</dbReference>